<evidence type="ECO:0000313" key="4">
    <source>
        <dbReference type="Proteomes" id="UP001162156"/>
    </source>
</evidence>
<feature type="compositionally biased region" description="Low complexity" evidence="1">
    <location>
        <begin position="631"/>
        <end position="643"/>
    </location>
</feature>
<gene>
    <name evidence="3" type="ORF">NQ314_003360</name>
</gene>
<feature type="compositionally biased region" description="Low complexity" evidence="1">
    <location>
        <begin position="678"/>
        <end position="698"/>
    </location>
</feature>
<dbReference type="GO" id="GO:0006357">
    <property type="term" value="P:regulation of transcription by RNA polymerase II"/>
    <property type="evidence" value="ECO:0007669"/>
    <property type="project" value="InterPro"/>
</dbReference>
<dbReference type="PANTHER" id="PTHR22437">
    <property type="entry name" value="WINGED HELIX DOMAIN-CONTAINING PROTEIN"/>
    <property type="match status" value="1"/>
</dbReference>
<sequence length="971" mass="107989">YVLCPEQTIDEAVEQLLVDIPTQPEVMDADLARENVIQRLEAVTRQATTNFNKKRVPVVPYAVGDRVAIQDTQLAGGDKLKPKFHDPFEVTHCLENERKFTKKVITAAKRLYNNRLYEEFDNKGRAAWTIINKSINKNKANKEIFEIKLENTIVKDNTIIANSFNDYFIGLPQKLSNEQSQDTEDLDHCITSPVTQTQWTPLPEAVCAVILRLSSQGRPAGIETIRESLILAFPHVSPPSEHALYDTLVQLTKERKLYNTSSGYYIVTPERRRSRSQSRGRKREENGIDPAPNKTMLMSTEEAMVMVHGDMATIRDGNVTHQCVQTNLADVICGGNASDKILYPRNKRRSASFPSPRSSDRRGSFRLWSSSSRRLRRSASTRTIAKHYIDTSSSTEYPNSGDSTPTPKKESLLSRLFRRSKRSQCHIGTFSAQFPPTEWFNSKAVHLHNVGTQTSATEKETGLNIAAYLENCDIGSSRSATLPRNHRRQLSSDLTSGTPCTGTRENSPISRYANSSYTSCTLPRKHGYRSRDSSRKASRTSLTKPSTSKTEESPENQLQENTDQNPSSHSSPKLNDRLSVTTTDPTKTSHRYTTNFNYEDTSESTTDSPVKNLSSIDNSGPSSIESHKSSKTGSSLTSGPSSLESHKTVINRNLCESPKTTSESRNVKKHYRKDTSSKSKTSQKITSSPSSTPISHSNSFTLQVTTNQSGLNLNNKANATTMATINGGSGNNTKIFVQNSPVRSVITFENGQTESNPNVVIINGDTVEQTKFDSNSSENCEVKPTKNTNQSKESQLSLNNSRDLLTNFENTINDSKYEAMNNSRKLSLQLPSRDGNFQKNSLFTSTPPSPTKSYEGIPMLSSGKYTKNEVGSKTSLEKSFYGLENGKSLDKNIIGSEPNICYKERTLTRENSNQQFPSLSDLTFNFTSLAAQKILKGVSINSVDTLVELNMAANVEKQNNCDVVHTDFGLF</sequence>
<dbReference type="InterPro" id="IPR040126">
    <property type="entry name" value="STOX1/2"/>
</dbReference>
<evidence type="ECO:0000256" key="1">
    <source>
        <dbReference type="SAM" id="MobiDB-lite"/>
    </source>
</evidence>
<proteinExistence type="predicted"/>
<keyword evidence="4" id="KW-1185">Reference proteome</keyword>
<feature type="region of interest" description="Disordered" evidence="1">
    <location>
        <begin position="771"/>
        <end position="797"/>
    </location>
</feature>
<accession>A0AAV8ZPD8</accession>
<feature type="region of interest" description="Disordered" evidence="1">
    <location>
        <begin position="386"/>
        <end position="409"/>
    </location>
</feature>
<dbReference type="AlphaFoldDB" id="A0AAV8ZPD8"/>
<feature type="region of interest" description="Disordered" evidence="1">
    <location>
        <begin position="268"/>
        <end position="294"/>
    </location>
</feature>
<organism evidence="3 4">
    <name type="scientific">Rhamnusium bicolor</name>
    <dbReference type="NCBI Taxonomy" id="1586634"/>
    <lineage>
        <taxon>Eukaryota</taxon>
        <taxon>Metazoa</taxon>
        <taxon>Ecdysozoa</taxon>
        <taxon>Arthropoda</taxon>
        <taxon>Hexapoda</taxon>
        <taxon>Insecta</taxon>
        <taxon>Pterygota</taxon>
        <taxon>Neoptera</taxon>
        <taxon>Endopterygota</taxon>
        <taxon>Coleoptera</taxon>
        <taxon>Polyphaga</taxon>
        <taxon>Cucujiformia</taxon>
        <taxon>Chrysomeloidea</taxon>
        <taxon>Cerambycidae</taxon>
        <taxon>Lepturinae</taxon>
        <taxon>Rhagiini</taxon>
        <taxon>Rhamnusium</taxon>
    </lineage>
</organism>
<dbReference type="Proteomes" id="UP001162156">
    <property type="component" value="Unassembled WGS sequence"/>
</dbReference>
<dbReference type="InterPro" id="IPR019391">
    <property type="entry name" value="Storkhead-box_WHD"/>
</dbReference>
<dbReference type="GO" id="GO:0005737">
    <property type="term" value="C:cytoplasm"/>
    <property type="evidence" value="ECO:0007669"/>
    <property type="project" value="TreeGrafter"/>
</dbReference>
<dbReference type="GO" id="GO:0005634">
    <property type="term" value="C:nucleus"/>
    <property type="evidence" value="ECO:0007669"/>
    <property type="project" value="TreeGrafter"/>
</dbReference>
<feature type="compositionally biased region" description="Polar residues" evidence="1">
    <location>
        <begin position="390"/>
        <end position="406"/>
    </location>
</feature>
<dbReference type="PANTHER" id="PTHR22437:SF0">
    <property type="entry name" value="FI21431P1"/>
    <property type="match status" value="1"/>
</dbReference>
<dbReference type="Pfam" id="PF10264">
    <property type="entry name" value="WHD_Storkhead"/>
    <property type="match status" value="1"/>
</dbReference>
<evidence type="ECO:0000259" key="2">
    <source>
        <dbReference type="Pfam" id="PF10264"/>
    </source>
</evidence>
<feature type="non-terminal residue" evidence="3">
    <location>
        <position position="1"/>
    </location>
</feature>
<dbReference type="GO" id="GO:0000977">
    <property type="term" value="F:RNA polymerase II transcription regulatory region sequence-specific DNA binding"/>
    <property type="evidence" value="ECO:0007669"/>
    <property type="project" value="TreeGrafter"/>
</dbReference>
<feature type="compositionally biased region" description="Polar residues" evidence="1">
    <location>
        <begin position="555"/>
        <end position="618"/>
    </location>
</feature>
<name>A0AAV8ZPD8_9CUCU</name>
<feature type="domain" description="Winged helix Storkhead-box1" evidence="2">
    <location>
        <begin position="192"/>
        <end position="269"/>
    </location>
</feature>
<feature type="compositionally biased region" description="Polar residues" evidence="1">
    <location>
        <begin position="491"/>
        <end position="521"/>
    </location>
</feature>
<dbReference type="EMBL" id="JANEYF010000952">
    <property type="protein sequence ID" value="KAJ8966707.1"/>
    <property type="molecule type" value="Genomic_DNA"/>
</dbReference>
<comment type="caution">
    <text evidence="3">The sequence shown here is derived from an EMBL/GenBank/DDBJ whole genome shotgun (WGS) entry which is preliminary data.</text>
</comment>
<reference evidence="3" key="1">
    <citation type="journal article" date="2023" name="Insect Mol. Biol.">
        <title>Genome sequencing provides insights into the evolution of gene families encoding plant cell wall-degrading enzymes in longhorned beetles.</title>
        <authorList>
            <person name="Shin N.R."/>
            <person name="Okamura Y."/>
            <person name="Kirsch R."/>
            <person name="Pauchet Y."/>
        </authorList>
    </citation>
    <scope>NUCLEOTIDE SEQUENCE</scope>
    <source>
        <strain evidence="3">RBIC_L_NR</strain>
    </source>
</reference>
<protein>
    <recommendedName>
        <fullName evidence="2">Winged helix Storkhead-box1 domain-containing protein</fullName>
    </recommendedName>
</protein>
<feature type="compositionally biased region" description="Basic residues" evidence="1">
    <location>
        <begin position="272"/>
        <end position="281"/>
    </location>
</feature>
<evidence type="ECO:0000313" key="3">
    <source>
        <dbReference type="EMBL" id="KAJ8966707.1"/>
    </source>
</evidence>
<feature type="region of interest" description="Disordered" evidence="1">
    <location>
        <begin position="476"/>
        <end position="698"/>
    </location>
</feature>
<feature type="compositionally biased region" description="Polar residues" evidence="1">
    <location>
        <begin position="539"/>
        <end position="548"/>
    </location>
</feature>